<keyword evidence="3 8" id="KW-0349">Heme</keyword>
<dbReference type="InterPro" id="IPR001128">
    <property type="entry name" value="Cyt_P450"/>
</dbReference>
<keyword evidence="12" id="KW-1185">Reference proteome</keyword>
<dbReference type="Pfam" id="PF00067">
    <property type="entry name" value="p450"/>
    <property type="match status" value="1"/>
</dbReference>
<sequence length="536" mass="61247">MAPLTTYLSQIDDYPRWALFTGGFIVLFFLYRIFLSPPSYPSGVPLIAEPAGRTWFSPKTRWRYYTDCASLYLEAYNQYSKKGKPVVVPGFGLGYELIMPESLMSWVMAQPDSAISVNQAFLDINKTKYSLGHTRYWGDTWQFVLVKTQLNSVLHYLIPGLNDELKLAFDAHFGTDTENWKEIELEKVLRNVIAQAASRFIVGAPLCRNETYLKANYGVIEGMMLNAIFTNSSPKWLQPIIGPLVSKKSINNCEIVKKEFEPLFRERLETLKHDKDDPNFEEPQDHLQLLLRYAVKERKDELNDLDIIAKRIIAVNFASMNQTTMTVVNMLLNILGSDAEFNTIAVLRDEMKRTTSDGEPWTKAKLATMIRTDSVVRETLRINPFGNRSLMRKVIKEGLVTPDGMKLPKNSLFSFFSEPVQHDPDKFEDPFKYDPFRTSREREAAADEEGKPGGHALTVVSTSPNYLPWGHGKHACPGRFLVDCEMKMLLTYVLSNYDIEFPAEYKGQRPPTIWLAEVGLPPRGAKIRVKRRKEAV</sequence>
<evidence type="ECO:0000256" key="10">
    <source>
        <dbReference type="SAM" id="Phobius"/>
    </source>
</evidence>
<dbReference type="PANTHER" id="PTHR46206">
    <property type="entry name" value="CYTOCHROME P450"/>
    <property type="match status" value="1"/>
</dbReference>
<dbReference type="GO" id="GO:0016705">
    <property type="term" value="F:oxidoreductase activity, acting on paired donors, with incorporation or reduction of molecular oxygen"/>
    <property type="evidence" value="ECO:0007669"/>
    <property type="project" value="InterPro"/>
</dbReference>
<dbReference type="InterPro" id="IPR036396">
    <property type="entry name" value="Cyt_P450_sf"/>
</dbReference>
<evidence type="ECO:0000256" key="9">
    <source>
        <dbReference type="RuleBase" id="RU000461"/>
    </source>
</evidence>
<dbReference type="OrthoDB" id="1844152at2759"/>
<evidence type="ECO:0000256" key="4">
    <source>
        <dbReference type="ARBA" id="ARBA00022723"/>
    </source>
</evidence>
<keyword evidence="4 8" id="KW-0479">Metal-binding</keyword>
<keyword evidence="5 9" id="KW-0560">Oxidoreductase</keyword>
<evidence type="ECO:0000256" key="2">
    <source>
        <dbReference type="ARBA" id="ARBA00010617"/>
    </source>
</evidence>
<gene>
    <name evidence="11" type="ORF">PISL3812_03498</name>
</gene>
<dbReference type="STRING" id="28573.A0A0U1LTQ5"/>
<dbReference type="PRINTS" id="PR00465">
    <property type="entry name" value="EP450IV"/>
</dbReference>
<evidence type="ECO:0000256" key="7">
    <source>
        <dbReference type="ARBA" id="ARBA00023033"/>
    </source>
</evidence>
<evidence type="ECO:0000256" key="5">
    <source>
        <dbReference type="ARBA" id="ARBA00023002"/>
    </source>
</evidence>
<evidence type="ECO:0000313" key="12">
    <source>
        <dbReference type="Proteomes" id="UP000054383"/>
    </source>
</evidence>
<feature type="transmembrane region" description="Helical" evidence="10">
    <location>
        <begin position="17"/>
        <end position="35"/>
    </location>
</feature>
<dbReference type="OMA" id="HASYIQD"/>
<dbReference type="GO" id="GO:0020037">
    <property type="term" value="F:heme binding"/>
    <property type="evidence" value="ECO:0007669"/>
    <property type="project" value="InterPro"/>
</dbReference>
<feature type="binding site" description="axial binding residue" evidence="8">
    <location>
        <position position="476"/>
    </location>
    <ligand>
        <name>heme</name>
        <dbReference type="ChEBI" id="CHEBI:30413"/>
    </ligand>
    <ligandPart>
        <name>Fe</name>
        <dbReference type="ChEBI" id="CHEBI:18248"/>
    </ligandPart>
</feature>
<evidence type="ECO:0000256" key="3">
    <source>
        <dbReference type="ARBA" id="ARBA00022617"/>
    </source>
</evidence>
<dbReference type="CDD" id="cd11041">
    <property type="entry name" value="CYP503A1-like"/>
    <property type="match status" value="1"/>
</dbReference>
<dbReference type="AlphaFoldDB" id="A0A0U1LTQ5"/>
<dbReference type="InterPro" id="IPR002403">
    <property type="entry name" value="Cyt_P450_E_grp-IV"/>
</dbReference>
<keyword evidence="10" id="KW-1133">Transmembrane helix</keyword>
<comment type="similarity">
    <text evidence="2 9">Belongs to the cytochrome P450 family.</text>
</comment>
<dbReference type="PROSITE" id="PS00086">
    <property type="entry name" value="CYTOCHROME_P450"/>
    <property type="match status" value="1"/>
</dbReference>
<evidence type="ECO:0000256" key="1">
    <source>
        <dbReference type="ARBA" id="ARBA00001971"/>
    </source>
</evidence>
<dbReference type="Proteomes" id="UP000054383">
    <property type="component" value="Unassembled WGS sequence"/>
</dbReference>
<keyword evidence="6 8" id="KW-0408">Iron</keyword>
<name>A0A0U1LTQ5_TALIS</name>
<organism evidence="11 12">
    <name type="scientific">Talaromyces islandicus</name>
    <name type="common">Penicillium islandicum</name>
    <dbReference type="NCBI Taxonomy" id="28573"/>
    <lineage>
        <taxon>Eukaryota</taxon>
        <taxon>Fungi</taxon>
        <taxon>Dikarya</taxon>
        <taxon>Ascomycota</taxon>
        <taxon>Pezizomycotina</taxon>
        <taxon>Eurotiomycetes</taxon>
        <taxon>Eurotiomycetidae</taxon>
        <taxon>Eurotiales</taxon>
        <taxon>Trichocomaceae</taxon>
        <taxon>Talaromyces</taxon>
        <taxon>Talaromyces sect. Islandici</taxon>
    </lineage>
</organism>
<keyword evidence="7 9" id="KW-0503">Monooxygenase</keyword>
<evidence type="ECO:0000256" key="6">
    <source>
        <dbReference type="ARBA" id="ARBA00023004"/>
    </source>
</evidence>
<evidence type="ECO:0000313" key="11">
    <source>
        <dbReference type="EMBL" id="CRG86492.1"/>
    </source>
</evidence>
<dbReference type="GO" id="GO:0005506">
    <property type="term" value="F:iron ion binding"/>
    <property type="evidence" value="ECO:0007669"/>
    <property type="project" value="InterPro"/>
</dbReference>
<protein>
    <submittedName>
        <fullName evidence="11">Abscisic acid 8'-hydroxylase 2</fullName>
    </submittedName>
</protein>
<dbReference type="SUPFAM" id="SSF48264">
    <property type="entry name" value="Cytochrome P450"/>
    <property type="match status" value="1"/>
</dbReference>
<proteinExistence type="inferred from homology"/>
<dbReference type="InterPro" id="IPR017972">
    <property type="entry name" value="Cyt_P450_CS"/>
</dbReference>
<dbReference type="PANTHER" id="PTHR46206:SF1">
    <property type="entry name" value="P450, PUTATIVE (EUROFUNG)-RELATED"/>
    <property type="match status" value="1"/>
</dbReference>
<evidence type="ECO:0000256" key="8">
    <source>
        <dbReference type="PIRSR" id="PIRSR602403-1"/>
    </source>
</evidence>
<dbReference type="GO" id="GO:0004497">
    <property type="term" value="F:monooxygenase activity"/>
    <property type="evidence" value="ECO:0007669"/>
    <property type="project" value="UniProtKB-KW"/>
</dbReference>
<dbReference type="EMBL" id="CVMT01000002">
    <property type="protein sequence ID" value="CRG86492.1"/>
    <property type="molecule type" value="Genomic_DNA"/>
</dbReference>
<reference evidence="11 12" key="1">
    <citation type="submission" date="2015-04" db="EMBL/GenBank/DDBJ databases">
        <authorList>
            <person name="Syromyatnikov M.Y."/>
            <person name="Popov V.N."/>
        </authorList>
    </citation>
    <scope>NUCLEOTIDE SEQUENCE [LARGE SCALE GENOMIC DNA]</scope>
    <source>
        <strain evidence="11">WF-38-12</strain>
    </source>
</reference>
<accession>A0A0U1LTQ5</accession>
<keyword evidence="10" id="KW-0812">Transmembrane</keyword>
<keyword evidence="10" id="KW-0472">Membrane</keyword>
<comment type="cofactor">
    <cofactor evidence="1 8">
        <name>heme</name>
        <dbReference type="ChEBI" id="CHEBI:30413"/>
    </cofactor>
</comment>
<dbReference type="Gene3D" id="1.10.630.10">
    <property type="entry name" value="Cytochrome P450"/>
    <property type="match status" value="1"/>
</dbReference>